<dbReference type="PANTHER" id="PTHR11206">
    <property type="entry name" value="MULTIDRUG RESISTANCE PROTEIN"/>
    <property type="match status" value="1"/>
</dbReference>
<gene>
    <name evidence="9" type="primary">LOC18602358</name>
</gene>
<dbReference type="RefSeq" id="XP_007033754.2">
    <property type="nucleotide sequence ID" value="XM_007033692.2"/>
</dbReference>
<dbReference type="AlphaFoldDB" id="A0AB32VAW1"/>
<keyword evidence="6 7" id="KW-0472">Membrane</keyword>
<dbReference type="Pfam" id="PF01554">
    <property type="entry name" value="MatE"/>
    <property type="match status" value="2"/>
</dbReference>
<feature type="transmembrane region" description="Helical" evidence="7">
    <location>
        <begin position="294"/>
        <end position="318"/>
    </location>
</feature>
<dbReference type="Proteomes" id="UP000694886">
    <property type="component" value="Chromosome 4"/>
</dbReference>
<feature type="transmembrane region" description="Helical" evidence="7">
    <location>
        <begin position="406"/>
        <end position="427"/>
    </location>
</feature>
<protein>
    <recommendedName>
        <fullName evidence="7">Protein DETOXIFICATION</fullName>
    </recommendedName>
    <alternativeName>
        <fullName evidence="7">Multidrug and toxic compound extrusion protein</fullName>
    </alternativeName>
</protein>
<dbReference type="CDD" id="cd13132">
    <property type="entry name" value="MATE_eukaryotic"/>
    <property type="match status" value="1"/>
</dbReference>
<dbReference type="InterPro" id="IPR045069">
    <property type="entry name" value="MATE_euk"/>
</dbReference>
<proteinExistence type="inferred from homology"/>
<evidence type="ECO:0000256" key="3">
    <source>
        <dbReference type="ARBA" id="ARBA00022448"/>
    </source>
</evidence>
<feature type="transmembrane region" description="Helical" evidence="7">
    <location>
        <begin position="439"/>
        <end position="459"/>
    </location>
</feature>
<evidence type="ECO:0000313" key="9">
    <source>
        <dbReference type="RefSeq" id="XP_007033754.2"/>
    </source>
</evidence>
<feature type="transmembrane region" description="Helical" evidence="7">
    <location>
        <begin position="181"/>
        <end position="204"/>
    </location>
</feature>
<evidence type="ECO:0000313" key="8">
    <source>
        <dbReference type="Proteomes" id="UP000694886"/>
    </source>
</evidence>
<feature type="transmembrane region" description="Helical" evidence="7">
    <location>
        <begin position="257"/>
        <end position="282"/>
    </location>
</feature>
<evidence type="ECO:0000256" key="1">
    <source>
        <dbReference type="ARBA" id="ARBA00004141"/>
    </source>
</evidence>
<dbReference type="Gramene" id="Tc04v2_t013410.1">
    <property type="protein sequence ID" value="Tc04v2_p013410.1"/>
    <property type="gene ID" value="Tc04v2_g013410"/>
</dbReference>
<feature type="transmembrane region" description="Helical" evidence="7">
    <location>
        <begin position="112"/>
        <end position="134"/>
    </location>
</feature>
<name>A0AB32VAW1_THECC</name>
<organism evidence="8 9">
    <name type="scientific">Theobroma cacao</name>
    <name type="common">Cacao</name>
    <name type="synonym">Cocoa</name>
    <dbReference type="NCBI Taxonomy" id="3641"/>
    <lineage>
        <taxon>Eukaryota</taxon>
        <taxon>Viridiplantae</taxon>
        <taxon>Streptophyta</taxon>
        <taxon>Embryophyta</taxon>
        <taxon>Tracheophyta</taxon>
        <taxon>Spermatophyta</taxon>
        <taxon>Magnoliopsida</taxon>
        <taxon>eudicotyledons</taxon>
        <taxon>Gunneridae</taxon>
        <taxon>Pentapetalae</taxon>
        <taxon>rosids</taxon>
        <taxon>malvids</taxon>
        <taxon>Malvales</taxon>
        <taxon>Malvaceae</taxon>
        <taxon>Byttnerioideae</taxon>
        <taxon>Theobroma</taxon>
    </lineage>
</organism>
<dbReference type="GO" id="GO:0016020">
    <property type="term" value="C:membrane"/>
    <property type="evidence" value="ECO:0007669"/>
    <property type="project" value="UniProtKB-SubCell"/>
</dbReference>
<feature type="transmembrane region" description="Helical" evidence="7">
    <location>
        <begin position="338"/>
        <end position="358"/>
    </location>
</feature>
<dbReference type="NCBIfam" id="TIGR00797">
    <property type="entry name" value="matE"/>
    <property type="match status" value="1"/>
</dbReference>
<sequence>MATNPNLEVVSDVRREGNYQGRWWGKILDVREAKEQISTALPLIVAYVFCYSMTMVSIMFAGHLGELELAGSSLANSWATVTGFGLMTELSGALETLCGQAFGARIYRQLGIYLQASCQISFLFSILIPVLRLFTKPILVRLRQDPEVATAAALYIKYLIPGRFAFGFEQNIMRYCQAQGITLHLVLFTGVPFGLHFALVYFLVNRTSMGFIGSPAAASISIWLSCLSLAMFVIFSKRFENTWKGLSLESFGNILKILRLAIPSAAIASLEYWAFDVLIILAGLMPNPKIKSSLIAICLNIEAIAYMIAYGLSAAASVRVSNELAAGNPNLAKHAMAVALKLSFLLALVAVLTIVFGHDILANFFTDSSSMIKKFASMSPLLAASIAIDVIQCVLSGVARGCGWQLLAACTNLGCFYVIGLSISVLLRFKFNLHTKGLWTGLICGLSCQAGIPLLITLYGKWSRVDLSEETPNLG</sequence>
<dbReference type="KEGG" id="tcc:18602358"/>
<dbReference type="GO" id="GO:0042910">
    <property type="term" value="F:xenobiotic transmembrane transporter activity"/>
    <property type="evidence" value="ECO:0007669"/>
    <property type="project" value="InterPro"/>
</dbReference>
<feature type="transmembrane region" description="Helical" evidence="7">
    <location>
        <begin position="40"/>
        <end position="64"/>
    </location>
</feature>
<feature type="transmembrane region" description="Helical" evidence="7">
    <location>
        <begin position="378"/>
        <end position="399"/>
    </location>
</feature>
<evidence type="ECO:0000256" key="6">
    <source>
        <dbReference type="ARBA" id="ARBA00023136"/>
    </source>
</evidence>
<evidence type="ECO:0000256" key="5">
    <source>
        <dbReference type="ARBA" id="ARBA00022989"/>
    </source>
</evidence>
<keyword evidence="5 7" id="KW-1133">Transmembrane helix</keyword>
<dbReference type="GO" id="GO:1990961">
    <property type="term" value="P:xenobiotic detoxification by transmembrane export across the plasma membrane"/>
    <property type="evidence" value="ECO:0007669"/>
    <property type="project" value="InterPro"/>
</dbReference>
<evidence type="ECO:0000256" key="2">
    <source>
        <dbReference type="ARBA" id="ARBA00010199"/>
    </source>
</evidence>
<evidence type="ECO:0000256" key="7">
    <source>
        <dbReference type="RuleBase" id="RU004914"/>
    </source>
</evidence>
<dbReference type="GeneID" id="18602358"/>
<dbReference type="InterPro" id="IPR002528">
    <property type="entry name" value="MATE_fam"/>
</dbReference>
<reference evidence="8" key="1">
    <citation type="journal article" date="1997" name="Nucleic Acids Res.">
        <title>tRNAscan-SE: a program for improved detection of transfer RNA genes in genomic sequence.</title>
        <authorList>
            <person name="Lowe T.M."/>
            <person name="Eddy S.R."/>
        </authorList>
    </citation>
    <scope>NUCLEOTIDE SEQUENCE [LARGE SCALE GENOMIC DNA]</scope>
    <source>
        <strain evidence="8">r\B97-61/B2</strain>
    </source>
</reference>
<accession>A0AB32VAW1</accession>
<evidence type="ECO:0000256" key="4">
    <source>
        <dbReference type="ARBA" id="ARBA00022692"/>
    </source>
</evidence>
<keyword evidence="4 7" id="KW-0812">Transmembrane</keyword>
<keyword evidence="3" id="KW-0813">Transport</keyword>
<comment type="subcellular location">
    <subcellularLocation>
        <location evidence="1">Membrane</location>
        <topology evidence="1">Multi-pass membrane protein</topology>
    </subcellularLocation>
</comment>
<reference evidence="9" key="2">
    <citation type="submission" date="2025-08" db="UniProtKB">
        <authorList>
            <consortium name="RefSeq"/>
        </authorList>
    </citation>
    <scope>IDENTIFICATION</scope>
</reference>
<feature type="transmembrane region" description="Helical" evidence="7">
    <location>
        <begin position="216"/>
        <end position="236"/>
    </location>
</feature>
<comment type="similarity">
    <text evidence="2 7">Belongs to the multi antimicrobial extrusion (MATE) (TC 2.A.66.1) family.</text>
</comment>
<dbReference type="GO" id="GO:0015297">
    <property type="term" value="F:antiporter activity"/>
    <property type="evidence" value="ECO:0007669"/>
    <property type="project" value="InterPro"/>
</dbReference>